<comment type="catalytic activity">
    <reaction evidence="9">
        <text>L-serine(in) = L-serine(out)</text>
        <dbReference type="Rhea" id="RHEA:35031"/>
        <dbReference type="ChEBI" id="CHEBI:33384"/>
    </reaction>
</comment>
<evidence type="ECO:0000256" key="3">
    <source>
        <dbReference type="ARBA" id="ARBA00022448"/>
    </source>
</evidence>
<comment type="subcellular location">
    <subcellularLocation>
        <location evidence="1 10">Mitochondrion membrane</location>
        <topology evidence="1 10">Multi-pass membrane protein</topology>
    </subcellularLocation>
</comment>
<dbReference type="InterPro" id="IPR004686">
    <property type="entry name" value="Mtc"/>
</dbReference>
<keyword evidence="6 10" id="KW-1133">Transmembrane helix</keyword>
<keyword evidence="3" id="KW-0813">Transport</keyword>
<keyword evidence="4 10" id="KW-0812">Transmembrane</keyword>
<protein>
    <recommendedName>
        <fullName evidence="10">Sidoreflexin</fullName>
    </recommendedName>
</protein>
<keyword evidence="12" id="KW-1185">Reference proteome</keyword>
<evidence type="ECO:0000256" key="9">
    <source>
        <dbReference type="ARBA" id="ARBA00036416"/>
    </source>
</evidence>
<evidence type="ECO:0000256" key="8">
    <source>
        <dbReference type="ARBA" id="ARBA00023136"/>
    </source>
</evidence>
<comment type="similarity">
    <text evidence="2 10">Belongs to the sideroflexin family.</text>
</comment>
<organism evidence="11 12">
    <name type="scientific">Pristionchus mayeri</name>
    <dbReference type="NCBI Taxonomy" id="1317129"/>
    <lineage>
        <taxon>Eukaryota</taxon>
        <taxon>Metazoa</taxon>
        <taxon>Ecdysozoa</taxon>
        <taxon>Nematoda</taxon>
        <taxon>Chromadorea</taxon>
        <taxon>Rhabditida</taxon>
        <taxon>Rhabditina</taxon>
        <taxon>Diplogasteromorpha</taxon>
        <taxon>Diplogasteroidea</taxon>
        <taxon>Neodiplogasteridae</taxon>
        <taxon>Pristionchus</taxon>
    </lineage>
</organism>
<proteinExistence type="inferred from homology"/>
<comment type="caution">
    <text evidence="10">Lacks conserved residue(s) required for the propagation of feature annotation.</text>
</comment>
<name>A0AAN5CCT9_9BILA</name>
<dbReference type="PANTHER" id="PTHR11153">
    <property type="entry name" value="SIDEROFLEXIN"/>
    <property type="match status" value="1"/>
</dbReference>
<keyword evidence="8 10" id="KW-0472">Membrane</keyword>
<evidence type="ECO:0000256" key="7">
    <source>
        <dbReference type="ARBA" id="ARBA00023128"/>
    </source>
</evidence>
<keyword evidence="7 10" id="KW-0496">Mitochondrion</keyword>
<gene>
    <name evidence="11" type="ORF">PMAYCL1PPCAC_06921</name>
</gene>
<dbReference type="AlphaFoldDB" id="A0AAN5CCT9"/>
<dbReference type="GO" id="GO:0140300">
    <property type="term" value="P:serine import into mitochondrion"/>
    <property type="evidence" value="ECO:0007669"/>
    <property type="project" value="TreeGrafter"/>
</dbReference>
<evidence type="ECO:0000256" key="4">
    <source>
        <dbReference type="ARBA" id="ARBA00022692"/>
    </source>
</evidence>
<evidence type="ECO:0000256" key="10">
    <source>
        <dbReference type="RuleBase" id="RU362000"/>
    </source>
</evidence>
<dbReference type="EMBL" id="BTRK01000002">
    <property type="protein sequence ID" value="GMR36726.1"/>
    <property type="molecule type" value="Genomic_DNA"/>
</dbReference>
<reference evidence="12" key="1">
    <citation type="submission" date="2022-10" db="EMBL/GenBank/DDBJ databases">
        <title>Genome assembly of Pristionchus species.</title>
        <authorList>
            <person name="Yoshida K."/>
            <person name="Sommer R.J."/>
        </authorList>
    </citation>
    <scope>NUCLEOTIDE SEQUENCE [LARGE SCALE GENOMIC DNA]</scope>
    <source>
        <strain evidence="12">RS5460</strain>
    </source>
</reference>
<dbReference type="Proteomes" id="UP001328107">
    <property type="component" value="Unassembled WGS sequence"/>
</dbReference>
<dbReference type="GO" id="GO:0005743">
    <property type="term" value="C:mitochondrial inner membrane"/>
    <property type="evidence" value="ECO:0007669"/>
    <property type="project" value="TreeGrafter"/>
</dbReference>
<evidence type="ECO:0000313" key="11">
    <source>
        <dbReference type="EMBL" id="GMR36726.1"/>
    </source>
</evidence>
<dbReference type="PANTHER" id="PTHR11153:SF20">
    <property type="entry name" value="SIDEROFLEXIN-3"/>
    <property type="match status" value="1"/>
</dbReference>
<evidence type="ECO:0000256" key="1">
    <source>
        <dbReference type="ARBA" id="ARBA00004225"/>
    </source>
</evidence>
<feature type="transmembrane region" description="Helical" evidence="10">
    <location>
        <begin position="236"/>
        <end position="257"/>
    </location>
</feature>
<keyword evidence="5" id="KW-0029">Amino-acid transport</keyword>
<accession>A0AAN5CCT9</accession>
<evidence type="ECO:0000256" key="2">
    <source>
        <dbReference type="ARBA" id="ARBA00005974"/>
    </source>
</evidence>
<dbReference type="NCBIfam" id="TIGR00798">
    <property type="entry name" value="mtc"/>
    <property type="match status" value="1"/>
</dbReference>
<feature type="non-terminal residue" evidence="11">
    <location>
        <position position="1"/>
    </location>
</feature>
<evidence type="ECO:0000256" key="6">
    <source>
        <dbReference type="ARBA" id="ARBA00022989"/>
    </source>
</evidence>
<dbReference type="GO" id="GO:0015075">
    <property type="term" value="F:monoatomic ion transmembrane transporter activity"/>
    <property type="evidence" value="ECO:0007669"/>
    <property type="project" value="InterPro"/>
</dbReference>
<comment type="caution">
    <text evidence="11">The sequence shown here is derived from an EMBL/GenBank/DDBJ whole genome shotgun (WGS) entry which is preliminary data.</text>
</comment>
<dbReference type="Pfam" id="PF03820">
    <property type="entry name" value="SFXNs"/>
    <property type="match status" value="1"/>
</dbReference>
<evidence type="ECO:0000313" key="12">
    <source>
        <dbReference type="Proteomes" id="UP001328107"/>
    </source>
</evidence>
<sequence length="327" mass="36169">EGDDDNLEINSLTKKPDITSPRWDQKTFVGRAKHFFSTVNPFNILISSEELEKSRKIVVDYKEGKFSSGLTVGELWKAKEAFDSAYHPETGEKMFILGRMSSQVPCNMVLNGGLLTFRSSLPAVVFWHWLNQSFNAVVNYSNRSGDGASNKRLLISYACATSGAVGTAISLNSLVKNASGIGARLIPFSAVALANAINIPCMRSKELQYGIVLRDENGDEVGKSKLVARWAICQVVVSRIAMAASTMVTVPLLMKLIEKRKWYKSRWMAAPIQTLIAGLTLFFSTPLGCAFFEQNASINVTSLEENVRREIDARPNPPKVVYYNKGL</sequence>
<evidence type="ECO:0000256" key="5">
    <source>
        <dbReference type="ARBA" id="ARBA00022970"/>
    </source>
</evidence>